<organism evidence="4 5">
    <name type="scientific">Stachybotrys elegans</name>
    <dbReference type="NCBI Taxonomy" id="80388"/>
    <lineage>
        <taxon>Eukaryota</taxon>
        <taxon>Fungi</taxon>
        <taxon>Dikarya</taxon>
        <taxon>Ascomycota</taxon>
        <taxon>Pezizomycotina</taxon>
        <taxon>Sordariomycetes</taxon>
        <taxon>Hypocreomycetidae</taxon>
        <taxon>Hypocreales</taxon>
        <taxon>Stachybotryaceae</taxon>
        <taxon>Stachybotrys</taxon>
    </lineage>
</organism>
<dbReference type="EMBL" id="JAGPNK010000003">
    <property type="protein sequence ID" value="KAH7325023.1"/>
    <property type="molecule type" value="Genomic_DNA"/>
</dbReference>
<keyword evidence="5" id="KW-1185">Reference proteome</keyword>
<dbReference type="PANTHER" id="PTHR13799">
    <property type="entry name" value="NGG1 INTERACTING FACTOR 3"/>
    <property type="match status" value="1"/>
</dbReference>
<evidence type="ECO:0000256" key="1">
    <source>
        <dbReference type="ARBA" id="ARBA00006964"/>
    </source>
</evidence>
<feature type="binding site" evidence="2">
    <location>
        <position position="316"/>
    </location>
    <ligand>
        <name>a divalent metal cation</name>
        <dbReference type="ChEBI" id="CHEBI:60240"/>
        <label>1</label>
    </ligand>
</feature>
<dbReference type="PANTHER" id="PTHR13799:SF13">
    <property type="entry name" value="NIF3-LIKE PROTEIN 1"/>
    <property type="match status" value="1"/>
</dbReference>
<dbReference type="NCBIfam" id="TIGR00486">
    <property type="entry name" value="YbgI_SA1388"/>
    <property type="match status" value="1"/>
</dbReference>
<accession>A0A8K0WVG5</accession>
<dbReference type="GO" id="GO:0005739">
    <property type="term" value="C:mitochondrion"/>
    <property type="evidence" value="ECO:0007669"/>
    <property type="project" value="TreeGrafter"/>
</dbReference>
<reference evidence="4" key="1">
    <citation type="journal article" date="2021" name="Nat. Commun.">
        <title>Genetic determinants of endophytism in the Arabidopsis root mycobiome.</title>
        <authorList>
            <person name="Mesny F."/>
            <person name="Miyauchi S."/>
            <person name="Thiergart T."/>
            <person name="Pickel B."/>
            <person name="Atanasova L."/>
            <person name="Karlsson M."/>
            <person name="Huettel B."/>
            <person name="Barry K.W."/>
            <person name="Haridas S."/>
            <person name="Chen C."/>
            <person name="Bauer D."/>
            <person name="Andreopoulos W."/>
            <person name="Pangilinan J."/>
            <person name="LaButti K."/>
            <person name="Riley R."/>
            <person name="Lipzen A."/>
            <person name="Clum A."/>
            <person name="Drula E."/>
            <person name="Henrissat B."/>
            <person name="Kohler A."/>
            <person name="Grigoriev I.V."/>
            <person name="Martin F.M."/>
            <person name="Hacquard S."/>
        </authorList>
    </citation>
    <scope>NUCLEOTIDE SEQUENCE</scope>
    <source>
        <strain evidence="4">MPI-CAGE-CH-0235</strain>
    </source>
</reference>
<evidence type="ECO:0000313" key="5">
    <source>
        <dbReference type="Proteomes" id="UP000813444"/>
    </source>
</evidence>
<feature type="binding site" evidence="2">
    <location>
        <position position="184"/>
    </location>
    <ligand>
        <name>a divalent metal cation</name>
        <dbReference type="ChEBI" id="CHEBI:60240"/>
        <label>1</label>
    </ligand>
</feature>
<evidence type="ECO:0000313" key="4">
    <source>
        <dbReference type="EMBL" id="KAH7325023.1"/>
    </source>
</evidence>
<comment type="similarity">
    <text evidence="1">Belongs to the GTP cyclohydrolase I type 2/NIF3 family.</text>
</comment>
<feature type="binding site" evidence="2">
    <location>
        <position position="146"/>
    </location>
    <ligand>
        <name>a divalent metal cation</name>
        <dbReference type="ChEBI" id="CHEBI:60240"/>
        <label>1</label>
    </ligand>
</feature>
<name>A0A8K0WVG5_9HYPO</name>
<feature type="region of interest" description="Disordered" evidence="3">
    <location>
        <begin position="44"/>
        <end position="67"/>
    </location>
</feature>
<dbReference type="FunFam" id="3.40.1390.30:FF:000001">
    <property type="entry name" value="GTP cyclohydrolase 1 type 2"/>
    <property type="match status" value="1"/>
</dbReference>
<sequence length="364" mass="38533">MRARGLGTRLAAPTLKTAYTTATAPLCRPFLPISTARRCSSCISSSSSSHAPAPPSHRQASMSSDGPWGAWQVQPSKFTQLVVSSMQELYPEALADKAWDNVGLLVGNTETDALNKKPVVLVTNDLTFQVAIDAISKSASVIVSYHPFIFSGLKSITTKDPQQATLLQLAKAGVAVYCPHTAVDAAPRGLNTWLADVVAGPHPSTRSVAIPCASAPESHSPAGYGALGHFSGEPVALPEILKRLASRLGGLRHVMVASPVGASVASTTVRSFGVCAGSGYDVLKNADVDLLVMGETSHHSALRAIQQGKTLVQVFHSNSERAYLGEVMRPSLEDLLRKTVPEAEVVLSEYDKDPFTILDVNEIA</sequence>
<proteinExistence type="inferred from homology"/>
<dbReference type="OrthoDB" id="3345469at2759"/>
<comment type="caution">
    <text evidence="4">The sequence shown here is derived from an EMBL/GenBank/DDBJ whole genome shotgun (WGS) entry which is preliminary data.</text>
</comment>
<dbReference type="GO" id="GO:0046872">
    <property type="term" value="F:metal ion binding"/>
    <property type="evidence" value="ECO:0007669"/>
    <property type="project" value="UniProtKB-KW"/>
</dbReference>
<dbReference type="Pfam" id="PF01784">
    <property type="entry name" value="DUF34_NIF3"/>
    <property type="match status" value="1"/>
</dbReference>
<dbReference type="InterPro" id="IPR036069">
    <property type="entry name" value="DUF34/NIF3_sf"/>
</dbReference>
<feature type="binding site" evidence="2">
    <location>
        <position position="320"/>
    </location>
    <ligand>
        <name>a divalent metal cation</name>
        <dbReference type="ChEBI" id="CHEBI:60240"/>
        <label>1</label>
    </ligand>
</feature>
<dbReference type="AlphaFoldDB" id="A0A8K0WVG5"/>
<dbReference type="SUPFAM" id="SSF102705">
    <property type="entry name" value="NIF3 (NGG1p interacting factor 3)-like"/>
    <property type="match status" value="1"/>
</dbReference>
<keyword evidence="2" id="KW-0479">Metal-binding</keyword>
<dbReference type="InterPro" id="IPR002678">
    <property type="entry name" value="DUF34/NIF3"/>
</dbReference>
<evidence type="ECO:0000256" key="2">
    <source>
        <dbReference type="PIRSR" id="PIRSR602678-1"/>
    </source>
</evidence>
<dbReference type="Gene3D" id="3.40.1390.30">
    <property type="entry name" value="NIF3 (NGG1p interacting factor 3)-like"/>
    <property type="match status" value="1"/>
</dbReference>
<dbReference type="Proteomes" id="UP000813444">
    <property type="component" value="Unassembled WGS sequence"/>
</dbReference>
<protein>
    <submittedName>
        <fullName evidence="4">NGG1 interacting factor Nif3</fullName>
    </submittedName>
</protein>
<evidence type="ECO:0000256" key="3">
    <source>
        <dbReference type="SAM" id="MobiDB-lite"/>
    </source>
</evidence>
<gene>
    <name evidence="4" type="ORF">B0I35DRAFT_425443</name>
</gene>